<organism evidence="1 2">
    <name type="scientific">Populus trichocarpa</name>
    <name type="common">Western balsam poplar</name>
    <name type="synonym">Populus balsamifera subsp. trichocarpa</name>
    <dbReference type="NCBI Taxonomy" id="3694"/>
    <lineage>
        <taxon>Eukaryota</taxon>
        <taxon>Viridiplantae</taxon>
        <taxon>Streptophyta</taxon>
        <taxon>Embryophyta</taxon>
        <taxon>Tracheophyta</taxon>
        <taxon>Spermatophyta</taxon>
        <taxon>Magnoliopsida</taxon>
        <taxon>eudicotyledons</taxon>
        <taxon>Gunneridae</taxon>
        <taxon>Pentapetalae</taxon>
        <taxon>rosids</taxon>
        <taxon>fabids</taxon>
        <taxon>Malpighiales</taxon>
        <taxon>Salicaceae</taxon>
        <taxon>Saliceae</taxon>
        <taxon>Populus</taxon>
    </lineage>
</organism>
<evidence type="ECO:0000313" key="2">
    <source>
        <dbReference type="Proteomes" id="UP000006729"/>
    </source>
</evidence>
<dbReference type="EMBL" id="CM009299">
    <property type="protein sequence ID" value="PNT16332.1"/>
    <property type="molecule type" value="Genomic_DNA"/>
</dbReference>
<dbReference type="AlphaFoldDB" id="B9HWQ9"/>
<proteinExistence type="predicted"/>
<sequence>MALQILCWSRAHHSFSHPKARYMVTLHIFTRPATFIFGRSLAYQALILDDVDFGNRQHVLATG</sequence>
<evidence type="ECO:0000313" key="1">
    <source>
        <dbReference type="EMBL" id="PNT16332.1"/>
    </source>
</evidence>
<name>B9HWQ9_POPTR</name>
<gene>
    <name evidence="1" type="ORF">POPTR_010G134000</name>
</gene>
<protein>
    <submittedName>
        <fullName evidence="1">Uncharacterized protein</fullName>
    </submittedName>
</protein>
<dbReference type="Proteomes" id="UP000006729">
    <property type="component" value="Chromosome 10"/>
</dbReference>
<dbReference type="HOGENOM" id="CLU_2890039_0_0_1"/>
<dbReference type="InParanoid" id="B9HWQ9"/>
<reference evidence="1 2" key="1">
    <citation type="journal article" date="2006" name="Science">
        <title>The genome of black cottonwood, Populus trichocarpa (Torr. &amp; Gray).</title>
        <authorList>
            <person name="Tuskan G.A."/>
            <person name="Difazio S."/>
            <person name="Jansson S."/>
            <person name="Bohlmann J."/>
            <person name="Grigoriev I."/>
            <person name="Hellsten U."/>
            <person name="Putnam N."/>
            <person name="Ralph S."/>
            <person name="Rombauts S."/>
            <person name="Salamov A."/>
            <person name="Schein J."/>
            <person name="Sterck L."/>
            <person name="Aerts A."/>
            <person name="Bhalerao R.R."/>
            <person name="Bhalerao R.P."/>
            <person name="Blaudez D."/>
            <person name="Boerjan W."/>
            <person name="Brun A."/>
            <person name="Brunner A."/>
            <person name="Busov V."/>
            <person name="Campbell M."/>
            <person name="Carlson J."/>
            <person name="Chalot M."/>
            <person name="Chapman J."/>
            <person name="Chen G.L."/>
            <person name="Cooper D."/>
            <person name="Coutinho P.M."/>
            <person name="Couturier J."/>
            <person name="Covert S."/>
            <person name="Cronk Q."/>
            <person name="Cunningham R."/>
            <person name="Davis J."/>
            <person name="Degroeve S."/>
            <person name="Dejardin A."/>
            <person name="Depamphilis C."/>
            <person name="Detter J."/>
            <person name="Dirks B."/>
            <person name="Dubchak I."/>
            <person name="Duplessis S."/>
            <person name="Ehlting J."/>
            <person name="Ellis B."/>
            <person name="Gendler K."/>
            <person name="Goodstein D."/>
            <person name="Gribskov M."/>
            <person name="Grimwood J."/>
            <person name="Groover A."/>
            <person name="Gunter L."/>
            <person name="Hamberger B."/>
            <person name="Heinze B."/>
            <person name="Helariutta Y."/>
            <person name="Henrissat B."/>
            <person name="Holligan D."/>
            <person name="Holt R."/>
            <person name="Huang W."/>
            <person name="Islam-Faridi N."/>
            <person name="Jones S."/>
            <person name="Jones-Rhoades M."/>
            <person name="Jorgensen R."/>
            <person name="Joshi C."/>
            <person name="Kangasjarvi J."/>
            <person name="Karlsson J."/>
            <person name="Kelleher C."/>
            <person name="Kirkpatrick R."/>
            <person name="Kirst M."/>
            <person name="Kohler A."/>
            <person name="Kalluri U."/>
            <person name="Larimer F."/>
            <person name="Leebens-Mack J."/>
            <person name="Leple J.C."/>
            <person name="Locascio P."/>
            <person name="Lou Y."/>
            <person name="Lucas S."/>
            <person name="Martin F."/>
            <person name="Montanini B."/>
            <person name="Napoli C."/>
            <person name="Nelson D.R."/>
            <person name="Nelson C."/>
            <person name="Nieminen K."/>
            <person name="Nilsson O."/>
            <person name="Pereda V."/>
            <person name="Peter G."/>
            <person name="Philippe R."/>
            <person name="Pilate G."/>
            <person name="Poliakov A."/>
            <person name="Razumovskaya J."/>
            <person name="Richardson P."/>
            <person name="Rinaldi C."/>
            <person name="Ritland K."/>
            <person name="Rouze P."/>
            <person name="Ryaboy D."/>
            <person name="Schmutz J."/>
            <person name="Schrader J."/>
            <person name="Segerman B."/>
            <person name="Shin H."/>
            <person name="Siddiqui A."/>
            <person name="Sterky F."/>
            <person name="Terry A."/>
            <person name="Tsai C.J."/>
            <person name="Uberbacher E."/>
            <person name="Unneberg P."/>
            <person name="Vahala J."/>
            <person name="Wall K."/>
            <person name="Wessler S."/>
            <person name="Yang G."/>
            <person name="Yin T."/>
            <person name="Douglas C."/>
            <person name="Marra M."/>
            <person name="Sandberg G."/>
            <person name="Van de Peer Y."/>
            <person name="Rokhsar D."/>
        </authorList>
    </citation>
    <scope>NUCLEOTIDE SEQUENCE [LARGE SCALE GENOMIC DNA]</scope>
    <source>
        <strain evidence="2">cv. Nisqually</strain>
    </source>
</reference>
<accession>B9HWQ9</accession>
<keyword evidence="2" id="KW-1185">Reference proteome</keyword>